<sequence length="26" mass="3061">MDHCVRCATICRRCAEECRRMAALYV</sequence>
<evidence type="ECO:0000313" key="1">
    <source>
        <dbReference type="EMBL" id="XCH27905.1"/>
    </source>
</evidence>
<dbReference type="EMBL" id="CP159289">
    <property type="protein sequence ID" value="XCH27905.1"/>
    <property type="molecule type" value="Genomic_DNA"/>
</dbReference>
<organism evidence="1">
    <name type="scientific">Dyadobacter sp. 676</name>
    <dbReference type="NCBI Taxonomy" id="3088362"/>
    <lineage>
        <taxon>Bacteria</taxon>
        <taxon>Pseudomonadati</taxon>
        <taxon>Bacteroidota</taxon>
        <taxon>Cytophagia</taxon>
        <taxon>Cytophagales</taxon>
        <taxon>Spirosomataceae</taxon>
        <taxon>Dyadobacter</taxon>
    </lineage>
</organism>
<dbReference type="RefSeq" id="WP_353723143.1">
    <property type="nucleotide sequence ID" value="NZ_CP159289.1"/>
</dbReference>
<dbReference type="Pfam" id="PF03860">
    <property type="entry name" value="Csp"/>
    <property type="match status" value="1"/>
</dbReference>
<dbReference type="InterPro" id="IPR005560">
    <property type="entry name" value="Csp_YhjQ"/>
</dbReference>
<reference evidence="1" key="1">
    <citation type="submission" date="2024-06" db="EMBL/GenBank/DDBJ databases">
        <title>Sequencing and assembly of the genome of Dyadobacter sp. strain 676, a symbiont of Cyamopsis tetragonoloba.</title>
        <authorList>
            <person name="Guro P."/>
            <person name="Sazanova A."/>
            <person name="Kuznetsova I."/>
            <person name="Belimov A."/>
            <person name="Safronova V."/>
        </authorList>
    </citation>
    <scope>NUCLEOTIDE SEQUENCE</scope>
    <source>
        <strain evidence="1">676</strain>
    </source>
</reference>
<accession>A0AAU8FTT6</accession>
<proteinExistence type="predicted"/>
<dbReference type="AlphaFoldDB" id="A0AAU8FTT6"/>
<name>A0AAU8FTT6_9BACT</name>
<protein>
    <submittedName>
        <fullName evidence="1">Four-helix bundle copper-binding protein</fullName>
    </submittedName>
</protein>
<gene>
    <name evidence="1" type="ORF">ABV298_05155</name>
</gene>